<dbReference type="AlphaFoldDB" id="A0A5H9SLV4"/>
<keyword evidence="1" id="KW-0175">Coiled coil</keyword>
<proteinExistence type="predicted"/>
<keyword evidence="2" id="KW-0812">Transmembrane</keyword>
<sequence length="166" mass="18082">MQEEARAPKTARDALLIELIGDIGILHDQIKSLPEEINQATSGSIEIIANAVEEAEKTASKLSENIDKKKETVLADLKSSVKQTLDEHAVSVFAELEDKVNTLQTRIASFELSDPKSRRLNIILAFTLAFSLLLSASAIFAVYSAAKSTISDLNMIISSQEKPPSK</sequence>
<keyword evidence="2" id="KW-0472">Membrane</keyword>
<name>A0A5H9SLV4_SALON</name>
<evidence type="ECO:0000313" key="3">
    <source>
        <dbReference type="EMBL" id="EBQ9949813.1"/>
    </source>
</evidence>
<keyword evidence="2" id="KW-1133">Transmembrane helix</keyword>
<feature type="coiled-coil region" evidence="1">
    <location>
        <begin position="45"/>
        <end position="113"/>
    </location>
</feature>
<evidence type="ECO:0000256" key="1">
    <source>
        <dbReference type="SAM" id="Coils"/>
    </source>
</evidence>
<comment type="caution">
    <text evidence="3">The sequence shown here is derived from an EMBL/GenBank/DDBJ whole genome shotgun (WGS) entry which is preliminary data.</text>
</comment>
<accession>A0A5H9SLV4</accession>
<feature type="transmembrane region" description="Helical" evidence="2">
    <location>
        <begin position="122"/>
        <end position="146"/>
    </location>
</feature>
<gene>
    <name evidence="3" type="ORF">DNI86_22230</name>
</gene>
<evidence type="ECO:0000256" key="2">
    <source>
        <dbReference type="SAM" id="Phobius"/>
    </source>
</evidence>
<organism evidence="3">
    <name type="scientific">Salmonella oranienberg</name>
    <dbReference type="NCBI Taxonomy" id="28147"/>
    <lineage>
        <taxon>Bacteria</taxon>
        <taxon>Pseudomonadati</taxon>
        <taxon>Pseudomonadota</taxon>
        <taxon>Gammaproteobacteria</taxon>
        <taxon>Enterobacterales</taxon>
        <taxon>Enterobacteriaceae</taxon>
        <taxon>Salmonella</taxon>
    </lineage>
</organism>
<protein>
    <submittedName>
        <fullName evidence="3">Uncharacterized protein</fullName>
    </submittedName>
</protein>
<reference evidence="3" key="1">
    <citation type="submission" date="2018-06" db="EMBL/GenBank/DDBJ databases">
        <authorList>
            <person name="Ashton P.M."/>
            <person name="Dallman T."/>
            <person name="Nair S."/>
            <person name="De Pinna E."/>
            <person name="Peters T."/>
            <person name="Grant K."/>
        </authorList>
    </citation>
    <scope>NUCLEOTIDE SEQUENCE</scope>
    <source>
        <strain evidence="3">421582</strain>
    </source>
</reference>
<dbReference type="EMBL" id="AAGQUS010000030">
    <property type="protein sequence ID" value="EBQ9949813.1"/>
    <property type="molecule type" value="Genomic_DNA"/>
</dbReference>